<reference evidence="1" key="2">
    <citation type="journal article" date="2015" name="Data Brief">
        <title>Shoot transcriptome of the giant reed, Arundo donax.</title>
        <authorList>
            <person name="Barrero R.A."/>
            <person name="Guerrero F.D."/>
            <person name="Moolhuijzen P."/>
            <person name="Goolsby J.A."/>
            <person name="Tidwell J."/>
            <person name="Bellgard S.E."/>
            <person name="Bellgard M.I."/>
        </authorList>
    </citation>
    <scope>NUCLEOTIDE SEQUENCE</scope>
    <source>
        <tissue evidence="1">Shoot tissue taken approximately 20 cm above the soil surface</tissue>
    </source>
</reference>
<dbReference type="EMBL" id="GBRH01254759">
    <property type="protein sequence ID" value="JAD43136.1"/>
    <property type="molecule type" value="Transcribed_RNA"/>
</dbReference>
<protein>
    <submittedName>
        <fullName evidence="1">Uncharacterized protein</fullName>
    </submittedName>
</protein>
<proteinExistence type="predicted"/>
<organism evidence="1">
    <name type="scientific">Arundo donax</name>
    <name type="common">Giant reed</name>
    <name type="synonym">Donax arundinaceus</name>
    <dbReference type="NCBI Taxonomy" id="35708"/>
    <lineage>
        <taxon>Eukaryota</taxon>
        <taxon>Viridiplantae</taxon>
        <taxon>Streptophyta</taxon>
        <taxon>Embryophyta</taxon>
        <taxon>Tracheophyta</taxon>
        <taxon>Spermatophyta</taxon>
        <taxon>Magnoliopsida</taxon>
        <taxon>Liliopsida</taxon>
        <taxon>Poales</taxon>
        <taxon>Poaceae</taxon>
        <taxon>PACMAD clade</taxon>
        <taxon>Arundinoideae</taxon>
        <taxon>Arundineae</taxon>
        <taxon>Arundo</taxon>
    </lineage>
</organism>
<sequence>MKETNQLSVSFQRIIVYSKISKKATWSTISFYTLQI</sequence>
<accession>A0A0A8ZWD9</accession>
<dbReference type="AlphaFoldDB" id="A0A0A8ZWD9"/>
<name>A0A0A8ZWD9_ARUDO</name>
<reference evidence="1" key="1">
    <citation type="submission" date="2014-09" db="EMBL/GenBank/DDBJ databases">
        <authorList>
            <person name="Magalhaes I.L.F."/>
            <person name="Oliveira U."/>
            <person name="Santos F.R."/>
            <person name="Vidigal T.H.D.A."/>
            <person name="Brescovit A.D."/>
            <person name="Santos A.J."/>
        </authorList>
    </citation>
    <scope>NUCLEOTIDE SEQUENCE</scope>
    <source>
        <tissue evidence="1">Shoot tissue taken approximately 20 cm above the soil surface</tissue>
    </source>
</reference>
<evidence type="ECO:0000313" key="1">
    <source>
        <dbReference type="EMBL" id="JAD43136.1"/>
    </source>
</evidence>